<reference evidence="5 6" key="1">
    <citation type="submission" date="2018-01" db="EMBL/GenBank/DDBJ databases">
        <authorList>
            <person name="Gaut B.S."/>
            <person name="Morton B.R."/>
            <person name="Clegg M.T."/>
            <person name="Duvall M.R."/>
        </authorList>
    </citation>
    <scope>NUCLEOTIDE SEQUENCE [LARGE SCALE GENOMIC DNA]</scope>
    <source>
        <strain evidence="5">GP69</strain>
    </source>
</reference>
<dbReference type="RefSeq" id="WP_103238113.1">
    <property type="nucleotide sequence ID" value="NZ_JANJZD010000003.1"/>
</dbReference>
<gene>
    <name evidence="5" type="ORF">AMURIS_00707</name>
</gene>
<dbReference type="OrthoDB" id="9811611at2"/>
<sequence>MKYNSYMLQEVCDFIDYRGKTPIKTKSGVPLVTAKIIKNGRIMKPQEFIAENKYDEWMRRGIPQKGDIVFTTEAPLGEVAEIKTDGKLAFAQRVIILEPRKEYLNNHYLLYALQDKVLKERIAARASGTTVTGIKAAELKKIFIDLPSIDIQKKVADILYSLDEKIALNIAINDNLAA</sequence>
<feature type="domain" description="Type I restriction modification DNA specificity" evidence="4">
    <location>
        <begin position="4"/>
        <end position="176"/>
    </location>
</feature>
<dbReference type="InterPro" id="IPR044946">
    <property type="entry name" value="Restrct_endonuc_typeI_TRD_sf"/>
</dbReference>
<accession>A0A2K4ZC25</accession>
<dbReference type="Proteomes" id="UP000236311">
    <property type="component" value="Unassembled WGS sequence"/>
</dbReference>
<evidence type="ECO:0000259" key="4">
    <source>
        <dbReference type="Pfam" id="PF01420"/>
    </source>
</evidence>
<protein>
    <submittedName>
        <fullName evidence="5">EcoKI restriction-modification system protein HsdS</fullName>
    </submittedName>
</protein>
<keyword evidence="6" id="KW-1185">Reference proteome</keyword>
<name>A0A2K4ZC25_9FIRM</name>
<evidence type="ECO:0000256" key="1">
    <source>
        <dbReference type="ARBA" id="ARBA00010923"/>
    </source>
</evidence>
<dbReference type="EMBL" id="OFSM01000003">
    <property type="protein sequence ID" value="SOY28002.1"/>
    <property type="molecule type" value="Genomic_DNA"/>
</dbReference>
<comment type="similarity">
    <text evidence="1">Belongs to the type-I restriction system S methylase family.</text>
</comment>
<dbReference type="Gene3D" id="3.90.220.20">
    <property type="entry name" value="DNA methylase specificity domains"/>
    <property type="match status" value="1"/>
</dbReference>
<evidence type="ECO:0000256" key="2">
    <source>
        <dbReference type="ARBA" id="ARBA00022747"/>
    </source>
</evidence>
<keyword evidence="2" id="KW-0680">Restriction system</keyword>
<dbReference type="PANTHER" id="PTHR30408">
    <property type="entry name" value="TYPE-1 RESTRICTION ENZYME ECOKI SPECIFICITY PROTEIN"/>
    <property type="match status" value="1"/>
</dbReference>
<dbReference type="GO" id="GO:0003677">
    <property type="term" value="F:DNA binding"/>
    <property type="evidence" value="ECO:0007669"/>
    <property type="project" value="UniProtKB-KW"/>
</dbReference>
<dbReference type="InterPro" id="IPR000055">
    <property type="entry name" value="Restrct_endonuc_typeI_TRD"/>
</dbReference>
<evidence type="ECO:0000256" key="3">
    <source>
        <dbReference type="ARBA" id="ARBA00023125"/>
    </source>
</evidence>
<evidence type="ECO:0000313" key="5">
    <source>
        <dbReference type="EMBL" id="SOY28002.1"/>
    </source>
</evidence>
<keyword evidence="3" id="KW-0238">DNA-binding</keyword>
<dbReference type="InterPro" id="IPR052021">
    <property type="entry name" value="Type-I_RS_S_subunit"/>
</dbReference>
<dbReference type="GO" id="GO:0009307">
    <property type="term" value="P:DNA restriction-modification system"/>
    <property type="evidence" value="ECO:0007669"/>
    <property type="project" value="UniProtKB-KW"/>
</dbReference>
<dbReference type="SUPFAM" id="SSF116734">
    <property type="entry name" value="DNA methylase specificity domain"/>
    <property type="match status" value="1"/>
</dbReference>
<organism evidence="5 6">
    <name type="scientific">Acetatifactor muris</name>
    <dbReference type="NCBI Taxonomy" id="879566"/>
    <lineage>
        <taxon>Bacteria</taxon>
        <taxon>Bacillati</taxon>
        <taxon>Bacillota</taxon>
        <taxon>Clostridia</taxon>
        <taxon>Lachnospirales</taxon>
        <taxon>Lachnospiraceae</taxon>
        <taxon>Acetatifactor</taxon>
    </lineage>
</organism>
<dbReference type="PANTHER" id="PTHR30408:SF12">
    <property type="entry name" value="TYPE I RESTRICTION ENZYME MJAVIII SPECIFICITY SUBUNIT"/>
    <property type="match status" value="1"/>
</dbReference>
<evidence type="ECO:0000313" key="6">
    <source>
        <dbReference type="Proteomes" id="UP000236311"/>
    </source>
</evidence>
<proteinExistence type="inferred from homology"/>
<dbReference type="AlphaFoldDB" id="A0A2K4ZC25"/>
<dbReference type="Pfam" id="PF01420">
    <property type="entry name" value="Methylase_S"/>
    <property type="match status" value="1"/>
</dbReference>